<feature type="region of interest" description="Disordered" evidence="1">
    <location>
        <begin position="1"/>
        <end position="31"/>
    </location>
</feature>
<dbReference type="HOGENOM" id="CLU_2649467_0_0_9"/>
<evidence type="ECO:0000256" key="1">
    <source>
        <dbReference type="SAM" id="MobiDB-lite"/>
    </source>
</evidence>
<feature type="region of interest" description="Disordered" evidence="1">
    <location>
        <begin position="50"/>
        <end position="76"/>
    </location>
</feature>
<gene>
    <name evidence="2" type="ORF">HM1_0501</name>
</gene>
<reference evidence="2 3" key="1">
    <citation type="journal article" date="2008" name="J. Bacteriol.">
        <title>The genome of Heliobacterium modesticaldum, a phototrophic representative of the Firmicutes containing the simplest photosynthetic apparatus.</title>
        <authorList>
            <person name="Sattley W.M."/>
            <person name="Madigan M.T."/>
            <person name="Swingley W.D."/>
            <person name="Cheung P.C."/>
            <person name="Clocksin K.M."/>
            <person name="Conrad A.L."/>
            <person name="Dejesa L.C."/>
            <person name="Honchak B.M."/>
            <person name="Jung D.O."/>
            <person name="Karbach L.E."/>
            <person name="Kurdoglu A."/>
            <person name="Lahiri S."/>
            <person name="Mastrian S.D."/>
            <person name="Page L.E."/>
            <person name="Taylor H.L."/>
            <person name="Wang Z.T."/>
            <person name="Raymond J."/>
            <person name="Chen M."/>
            <person name="Blankenship R.E."/>
            <person name="Touchman J.W."/>
        </authorList>
    </citation>
    <scope>NUCLEOTIDE SEQUENCE [LARGE SCALE GENOMIC DNA]</scope>
    <source>
        <strain evidence="3">ATCC 51547 / Ice1</strain>
    </source>
</reference>
<sequence length="76" mass="8436">MDALEDLPEESPEGLPEESSEILPKELSEPQSRFTRLDHMAVTEEANNLGDDLLIDNQPAVDKPSDPGLRPSQQPR</sequence>
<dbReference type="STRING" id="498761.HM1_0501"/>
<organism evidence="2 3">
    <name type="scientific">Heliobacterium modesticaldum (strain ATCC 51547 / Ice1)</name>
    <dbReference type="NCBI Taxonomy" id="498761"/>
    <lineage>
        <taxon>Bacteria</taxon>
        <taxon>Bacillati</taxon>
        <taxon>Bacillota</taxon>
        <taxon>Clostridia</taxon>
        <taxon>Eubacteriales</taxon>
        <taxon>Heliobacteriaceae</taxon>
        <taxon>Heliomicrobium</taxon>
    </lineage>
</organism>
<keyword evidence="3" id="KW-1185">Reference proteome</keyword>
<dbReference type="EMBL" id="CP000930">
    <property type="protein sequence ID" value="ABZ83115.1"/>
    <property type="molecule type" value="Genomic_DNA"/>
</dbReference>
<proteinExistence type="predicted"/>
<accession>B0TFL6</accession>
<dbReference type="AlphaFoldDB" id="B0TFL6"/>
<evidence type="ECO:0000313" key="2">
    <source>
        <dbReference type="EMBL" id="ABZ83115.1"/>
    </source>
</evidence>
<dbReference type="Proteomes" id="UP000008550">
    <property type="component" value="Chromosome"/>
</dbReference>
<feature type="compositionally biased region" description="Acidic residues" evidence="1">
    <location>
        <begin position="1"/>
        <end position="20"/>
    </location>
</feature>
<evidence type="ECO:0000313" key="3">
    <source>
        <dbReference type="Proteomes" id="UP000008550"/>
    </source>
</evidence>
<name>B0TFL6_HELMI</name>
<protein>
    <submittedName>
        <fullName evidence="2">Uncharacterized protein</fullName>
    </submittedName>
</protein>
<dbReference type="KEGG" id="hmo:HM1_0501"/>